<accession>A0ABS4E5E7</accession>
<evidence type="ECO:0000313" key="2">
    <source>
        <dbReference type="EMBL" id="MBP1853147.1"/>
    </source>
</evidence>
<gene>
    <name evidence="2" type="ORF">J2Z17_004606</name>
</gene>
<organism evidence="2 3">
    <name type="scientific">Rhizobium halophytocola</name>
    <dbReference type="NCBI Taxonomy" id="735519"/>
    <lineage>
        <taxon>Bacteria</taxon>
        <taxon>Pseudomonadati</taxon>
        <taxon>Pseudomonadota</taxon>
        <taxon>Alphaproteobacteria</taxon>
        <taxon>Hyphomicrobiales</taxon>
        <taxon>Rhizobiaceae</taxon>
        <taxon>Rhizobium/Agrobacterium group</taxon>
        <taxon>Rhizobium</taxon>
    </lineage>
</organism>
<feature type="region of interest" description="Disordered" evidence="1">
    <location>
        <begin position="150"/>
        <end position="177"/>
    </location>
</feature>
<dbReference type="EMBL" id="JAGGJU010000015">
    <property type="protein sequence ID" value="MBP1853147.1"/>
    <property type="molecule type" value="Genomic_DNA"/>
</dbReference>
<evidence type="ECO:0008006" key="4">
    <source>
        <dbReference type="Google" id="ProtNLM"/>
    </source>
</evidence>
<reference evidence="2 3" key="1">
    <citation type="submission" date="2021-03" db="EMBL/GenBank/DDBJ databases">
        <title>Genomic Encyclopedia of Type Strains, Phase IV (KMG-IV): sequencing the most valuable type-strain genomes for metagenomic binning, comparative biology and taxonomic classification.</title>
        <authorList>
            <person name="Goeker M."/>
        </authorList>
    </citation>
    <scope>NUCLEOTIDE SEQUENCE [LARGE SCALE GENOMIC DNA]</scope>
    <source>
        <strain evidence="2 3">DSM 21600</strain>
    </source>
</reference>
<keyword evidence="3" id="KW-1185">Reference proteome</keyword>
<evidence type="ECO:0000313" key="3">
    <source>
        <dbReference type="Proteomes" id="UP000759443"/>
    </source>
</evidence>
<dbReference type="Proteomes" id="UP000759443">
    <property type="component" value="Unassembled WGS sequence"/>
</dbReference>
<name>A0ABS4E5E7_9HYPH</name>
<sequence length="177" mass="19284">MIKLLIAGIWVCVVTLGAVYFSVDMATAPEKPADDANRPALELVRGETLTIPVFSSDGVKGYFLGRISFQMDKAKMAGQDLPMKELMTDELFTLLVGNKMVDLSNTSAFDLQGFRDHLKTDLNARLGQPLIQEVLVEQLDYLSKEDIAANSEAGQERKPPLKIAEGVTIDGAQSSGH</sequence>
<comment type="caution">
    <text evidence="2">The sequence shown here is derived from an EMBL/GenBank/DDBJ whole genome shotgun (WGS) entry which is preliminary data.</text>
</comment>
<dbReference type="RefSeq" id="WP_209948688.1">
    <property type="nucleotide sequence ID" value="NZ_JAGGJU010000015.1"/>
</dbReference>
<protein>
    <recommendedName>
        <fullName evidence="4">Flagellar basal body-associated FliL family protein</fullName>
    </recommendedName>
</protein>
<proteinExistence type="predicted"/>
<evidence type="ECO:0000256" key="1">
    <source>
        <dbReference type="SAM" id="MobiDB-lite"/>
    </source>
</evidence>